<dbReference type="AlphaFoldDB" id="A0A1H6VIP3"/>
<dbReference type="RefSeq" id="WP_092363571.1">
    <property type="nucleotide sequence ID" value="NZ_BMGV01000003.1"/>
</dbReference>
<reference evidence="2 3" key="1">
    <citation type="submission" date="2016-10" db="EMBL/GenBank/DDBJ databases">
        <authorList>
            <person name="de Groot N.N."/>
        </authorList>
    </citation>
    <scope>NUCLEOTIDE SEQUENCE [LARGE SCALE GENOMIC DNA]</scope>
    <source>
        <strain evidence="2 3">DSM 29340</strain>
    </source>
</reference>
<organism evidence="2 3">
    <name type="scientific">Cribrihabitans marinus</name>
    <dbReference type="NCBI Taxonomy" id="1227549"/>
    <lineage>
        <taxon>Bacteria</taxon>
        <taxon>Pseudomonadati</taxon>
        <taxon>Pseudomonadota</taxon>
        <taxon>Alphaproteobacteria</taxon>
        <taxon>Rhodobacterales</taxon>
        <taxon>Paracoccaceae</taxon>
        <taxon>Cribrihabitans</taxon>
    </lineage>
</organism>
<accession>A0A1H6VIP3</accession>
<keyword evidence="1" id="KW-0732">Signal</keyword>
<gene>
    <name evidence="2" type="ORF">SAMN05444007_103200</name>
</gene>
<protein>
    <recommendedName>
        <fullName evidence="4">PRC-barrel domain-containing protein</fullName>
    </recommendedName>
</protein>
<feature type="signal peptide" evidence="1">
    <location>
        <begin position="1"/>
        <end position="22"/>
    </location>
</feature>
<evidence type="ECO:0000313" key="2">
    <source>
        <dbReference type="EMBL" id="SEJ04481.1"/>
    </source>
</evidence>
<dbReference type="STRING" id="1227549.SAMN05444007_103200"/>
<dbReference type="EMBL" id="FNYD01000003">
    <property type="protein sequence ID" value="SEJ04481.1"/>
    <property type="molecule type" value="Genomic_DNA"/>
</dbReference>
<dbReference type="SUPFAM" id="SSF50346">
    <property type="entry name" value="PRC-barrel domain"/>
    <property type="match status" value="1"/>
</dbReference>
<proteinExistence type="predicted"/>
<keyword evidence="3" id="KW-1185">Reference proteome</keyword>
<feature type="chain" id="PRO_5011587727" description="PRC-barrel domain-containing protein" evidence="1">
    <location>
        <begin position="23"/>
        <end position="137"/>
    </location>
</feature>
<evidence type="ECO:0000256" key="1">
    <source>
        <dbReference type="SAM" id="SignalP"/>
    </source>
</evidence>
<evidence type="ECO:0000313" key="3">
    <source>
        <dbReference type="Proteomes" id="UP000199379"/>
    </source>
</evidence>
<evidence type="ECO:0008006" key="4">
    <source>
        <dbReference type="Google" id="ProtNLM"/>
    </source>
</evidence>
<sequence length="137" mass="14163">MTRKTLMITSTILALGTAPAFAAGDGVMYDADHNLAAMENMSMAIERTEGHTVSYSDGTKLGTITDVHIDADEMVELQIDLETNVGSNSETLIVTADPSKVTVTDKGVALGTDEGELASLVSTSGANSASAAKVIVK</sequence>
<name>A0A1H6VIP3_9RHOB</name>
<dbReference type="Proteomes" id="UP000199379">
    <property type="component" value="Unassembled WGS sequence"/>
</dbReference>
<dbReference type="InterPro" id="IPR011033">
    <property type="entry name" value="PRC_barrel-like_sf"/>
</dbReference>